<evidence type="ECO:0000256" key="4">
    <source>
        <dbReference type="ARBA" id="ARBA00023136"/>
    </source>
</evidence>
<dbReference type="EMBL" id="SJSM01000002">
    <property type="protein sequence ID" value="TCC98525.1"/>
    <property type="molecule type" value="Genomic_DNA"/>
</dbReference>
<dbReference type="PROSITE" id="PS51257">
    <property type="entry name" value="PROKAR_LIPOPROTEIN"/>
    <property type="match status" value="1"/>
</dbReference>
<keyword evidence="5" id="KW-0998">Cell outer membrane</keyword>
<dbReference type="GO" id="GO:0009279">
    <property type="term" value="C:cell outer membrane"/>
    <property type="evidence" value="ECO:0007669"/>
    <property type="project" value="UniProtKB-SubCell"/>
</dbReference>
<protein>
    <submittedName>
        <fullName evidence="9">RagB/SusD family nutrient uptake outer membrane protein</fullName>
    </submittedName>
</protein>
<organism evidence="9 10">
    <name type="scientific">Pedobacter hiemivivus</name>
    <dbReference type="NCBI Taxonomy" id="2530454"/>
    <lineage>
        <taxon>Bacteria</taxon>
        <taxon>Pseudomonadati</taxon>
        <taxon>Bacteroidota</taxon>
        <taxon>Sphingobacteriia</taxon>
        <taxon>Sphingobacteriales</taxon>
        <taxon>Sphingobacteriaceae</taxon>
        <taxon>Pedobacter</taxon>
    </lineage>
</organism>
<keyword evidence="10" id="KW-1185">Reference proteome</keyword>
<dbReference type="Pfam" id="PF07980">
    <property type="entry name" value="SusD_RagB"/>
    <property type="match status" value="1"/>
</dbReference>
<evidence type="ECO:0000259" key="7">
    <source>
        <dbReference type="Pfam" id="PF07980"/>
    </source>
</evidence>
<feature type="signal peptide" evidence="6">
    <location>
        <begin position="1"/>
        <end position="25"/>
    </location>
</feature>
<comment type="subcellular location">
    <subcellularLocation>
        <location evidence="1">Cell outer membrane</location>
    </subcellularLocation>
</comment>
<feature type="chain" id="PRO_5020862547" evidence="6">
    <location>
        <begin position="26"/>
        <end position="595"/>
    </location>
</feature>
<gene>
    <name evidence="9" type="ORF">EZ444_04370</name>
</gene>
<comment type="similarity">
    <text evidence="2">Belongs to the SusD family.</text>
</comment>
<dbReference type="InterPro" id="IPR011990">
    <property type="entry name" value="TPR-like_helical_dom_sf"/>
</dbReference>
<evidence type="ECO:0000259" key="8">
    <source>
        <dbReference type="Pfam" id="PF14322"/>
    </source>
</evidence>
<dbReference type="InterPro" id="IPR033985">
    <property type="entry name" value="SusD-like_N"/>
</dbReference>
<evidence type="ECO:0000313" key="9">
    <source>
        <dbReference type="EMBL" id="TCC98525.1"/>
    </source>
</evidence>
<keyword evidence="3 6" id="KW-0732">Signal</keyword>
<dbReference type="RefSeq" id="WP_131607508.1">
    <property type="nucleotide sequence ID" value="NZ_SJSM01000002.1"/>
</dbReference>
<dbReference type="SUPFAM" id="SSF48452">
    <property type="entry name" value="TPR-like"/>
    <property type="match status" value="1"/>
</dbReference>
<name>A0A4R0NDY4_9SPHI</name>
<evidence type="ECO:0000256" key="1">
    <source>
        <dbReference type="ARBA" id="ARBA00004442"/>
    </source>
</evidence>
<dbReference type="Pfam" id="PF14322">
    <property type="entry name" value="SusD-like_3"/>
    <property type="match status" value="1"/>
</dbReference>
<evidence type="ECO:0000256" key="5">
    <source>
        <dbReference type="ARBA" id="ARBA00023237"/>
    </source>
</evidence>
<sequence>MKKMIIPIVAAFLLLLGSMMTSSCNKDFLEKPFSVTFNEDSIFVKYENTVKLVNDMYNLGPYYLQLAVGVTSTTRLGGSMLEAATDFGGSFRANANYGAHKFNFGTVDAEWLSNSKTGEDIYSNHYKTIRKAFTLLERVEEVPDASEAQKARIKAEAQTMIAFQYFELMKRYGGVPLVTKRLNVQTDDVNLPRSPLIDVYNYIIQMLDAAIANPDFAARYDGLDFGHLNKTFAYSLKAKAALYIASPLFNTATPYMNFGSHNNLICLTNYDPVRWETAVKFADDAIKYCESNSYVMVNTPNVNLNYTISYQYKPNQGNTEMIWATQLVTNPSMAYWIPRGTPFSGGFSSNLVSMNMVEKYQNKDGSYVNWNGVVTTPPNDPTAPYKNLDPRFNQTVMYNMQTLYGTTQIQYYEHETPTLAGNNSPSKAQTQWSHQVRKHVYGYEDRVSTQKTWSPICSQMRLTDLYMMYAEALNETLSVPDSRVYDKINLIRNRSGMPNIPTGLLKDEMRTKIQNEWAIEFAFEEYRFWDLKRWKMGNVFKGPVYDMAVKKMNNNTYTYTKYKFEDRQFYDWYYLHPFPPTEVSLQYGLVQNPGW</sequence>
<accession>A0A4R0NDY4</accession>
<evidence type="ECO:0000256" key="6">
    <source>
        <dbReference type="SAM" id="SignalP"/>
    </source>
</evidence>
<evidence type="ECO:0000256" key="3">
    <source>
        <dbReference type="ARBA" id="ARBA00022729"/>
    </source>
</evidence>
<keyword evidence="4" id="KW-0472">Membrane</keyword>
<dbReference type="Gene3D" id="1.25.40.390">
    <property type="match status" value="1"/>
</dbReference>
<reference evidence="9 10" key="1">
    <citation type="submission" date="2019-02" db="EMBL/GenBank/DDBJ databases">
        <title>Pedobacter sp. RP-3-8 sp. nov., isolated from Arctic soil.</title>
        <authorList>
            <person name="Dahal R.H."/>
        </authorList>
    </citation>
    <scope>NUCLEOTIDE SEQUENCE [LARGE SCALE GENOMIC DNA]</scope>
    <source>
        <strain evidence="9 10">RP-3-8</strain>
    </source>
</reference>
<dbReference type="InterPro" id="IPR012944">
    <property type="entry name" value="SusD_RagB_dom"/>
</dbReference>
<feature type="domain" description="RagB/SusD" evidence="7">
    <location>
        <begin position="311"/>
        <end position="595"/>
    </location>
</feature>
<dbReference type="OrthoDB" id="5694214at2"/>
<dbReference type="AlphaFoldDB" id="A0A4R0NDY4"/>
<dbReference type="Proteomes" id="UP000291117">
    <property type="component" value="Unassembled WGS sequence"/>
</dbReference>
<evidence type="ECO:0000256" key="2">
    <source>
        <dbReference type="ARBA" id="ARBA00006275"/>
    </source>
</evidence>
<proteinExistence type="inferred from homology"/>
<feature type="domain" description="SusD-like N-terminal" evidence="8">
    <location>
        <begin position="109"/>
        <end position="212"/>
    </location>
</feature>
<comment type="caution">
    <text evidence="9">The sequence shown here is derived from an EMBL/GenBank/DDBJ whole genome shotgun (WGS) entry which is preliminary data.</text>
</comment>
<evidence type="ECO:0000313" key="10">
    <source>
        <dbReference type="Proteomes" id="UP000291117"/>
    </source>
</evidence>